<dbReference type="RefSeq" id="YP_008438766.1">
    <property type="nucleotide sequence ID" value="NC_022098.1"/>
</dbReference>
<name>S4W4N7_9VIRU</name>
<dbReference type="KEGG" id="vg:16607474"/>
<proteinExistence type="predicted"/>
<keyword evidence="2" id="KW-1185">Reference proteome</keyword>
<dbReference type="Proteomes" id="UP000204584">
    <property type="component" value="Segment"/>
</dbReference>
<sequence length="67" mass="7598">MTKTKLLLGDHIVFFCVWALPCRVDRQMCAFFVRLSFGASSLCWRLVGLTPKGARDAEHHGPSRCIF</sequence>
<accession>S4W4N7</accession>
<evidence type="ECO:0000313" key="2">
    <source>
        <dbReference type="Proteomes" id="UP000204584"/>
    </source>
</evidence>
<gene>
    <name evidence="1" type="ORF">psal_cds_1310</name>
</gene>
<organism evidence="1 2">
    <name type="scientific">Pandoravirus salinus</name>
    <dbReference type="NCBI Taxonomy" id="1349410"/>
    <lineage>
        <taxon>Viruses</taxon>
        <taxon>Pandoravirus</taxon>
    </lineage>
</organism>
<dbReference type="EMBL" id="KC977571">
    <property type="protein sequence ID" value="AGO85687.1"/>
    <property type="molecule type" value="Genomic_DNA"/>
</dbReference>
<evidence type="ECO:0000313" key="1">
    <source>
        <dbReference type="EMBL" id="AGO85687.1"/>
    </source>
</evidence>
<dbReference type="GeneID" id="16607474"/>
<reference evidence="1 2" key="1">
    <citation type="journal article" date="2013" name="Science">
        <title>Pandoraviruses: amoeba viruses with genomes up to 2.5 Mb reaching that of parasitic eukaryotes.</title>
        <authorList>
            <person name="Philippe N."/>
            <person name="Legendre M."/>
            <person name="Doutre G."/>
            <person name="Coute Y."/>
            <person name="Poirot O."/>
            <person name="Lescot M."/>
            <person name="Arslan D."/>
            <person name="Seltzer V."/>
            <person name="Bertaux L."/>
            <person name="Bruley C."/>
            <person name="Garin J."/>
            <person name="Claverie J.M."/>
            <person name="Abergel C."/>
        </authorList>
    </citation>
    <scope>NUCLEOTIDE SEQUENCE [LARGE SCALE GENOMIC DNA]</scope>
</reference>
<protein>
    <submittedName>
        <fullName evidence="1">Uncharacterized protein</fullName>
    </submittedName>
</protein>